<dbReference type="Gene3D" id="2.120.10.30">
    <property type="entry name" value="TolB, C-terminal domain"/>
    <property type="match status" value="1"/>
</dbReference>
<feature type="compositionally biased region" description="Low complexity" evidence="6">
    <location>
        <begin position="29"/>
        <end position="47"/>
    </location>
</feature>
<feature type="region of interest" description="Disordered" evidence="6">
    <location>
        <begin position="1"/>
        <end position="61"/>
    </location>
</feature>
<dbReference type="PANTHER" id="PTHR11799">
    <property type="entry name" value="PARAOXONASE"/>
    <property type="match status" value="1"/>
</dbReference>
<keyword evidence="3" id="KW-1015">Disulfide bond</keyword>
<gene>
    <name evidence="7" type="ORF">BGZ99_010335</name>
</gene>
<evidence type="ECO:0000313" key="8">
    <source>
        <dbReference type="Proteomes" id="UP000738325"/>
    </source>
</evidence>
<reference evidence="7" key="1">
    <citation type="journal article" date="2020" name="Fungal Divers.">
        <title>Resolving the Mortierellaceae phylogeny through synthesis of multi-gene phylogenetics and phylogenomics.</title>
        <authorList>
            <person name="Vandepol N."/>
            <person name="Liber J."/>
            <person name="Desiro A."/>
            <person name="Na H."/>
            <person name="Kennedy M."/>
            <person name="Barry K."/>
            <person name="Grigoriev I.V."/>
            <person name="Miller A.N."/>
            <person name="O'Donnell K."/>
            <person name="Stajich J.E."/>
            <person name="Bonito G."/>
        </authorList>
    </citation>
    <scope>NUCLEOTIDE SEQUENCE</scope>
    <source>
        <strain evidence="7">REB-010B</strain>
    </source>
</reference>
<keyword evidence="5" id="KW-0106">Calcium</keyword>
<dbReference type="SUPFAM" id="SSF63829">
    <property type="entry name" value="Calcium-dependent phosphotriesterase"/>
    <property type="match status" value="1"/>
</dbReference>
<comment type="similarity">
    <text evidence="1">Belongs to the paraoxonase family.</text>
</comment>
<dbReference type="EMBL" id="JAAAIP010000096">
    <property type="protein sequence ID" value="KAG0325962.1"/>
    <property type="molecule type" value="Genomic_DNA"/>
</dbReference>
<dbReference type="InterPro" id="IPR002640">
    <property type="entry name" value="Arylesterase"/>
</dbReference>
<evidence type="ECO:0000256" key="2">
    <source>
        <dbReference type="ARBA" id="ARBA00022801"/>
    </source>
</evidence>
<evidence type="ECO:0000256" key="1">
    <source>
        <dbReference type="ARBA" id="ARBA00008595"/>
    </source>
</evidence>
<comment type="cofactor">
    <cofactor evidence="5">
        <name>Ca(2+)</name>
        <dbReference type="ChEBI" id="CHEBI:29108"/>
    </cofactor>
    <text evidence="5">Binds 2 calcium ions per subunit.</text>
</comment>
<keyword evidence="8" id="KW-1185">Reference proteome</keyword>
<keyword evidence="4" id="KW-0325">Glycoprotein</keyword>
<evidence type="ECO:0008006" key="9">
    <source>
        <dbReference type="Google" id="ProtNLM"/>
    </source>
</evidence>
<dbReference type="Pfam" id="PF01731">
    <property type="entry name" value="Arylesterase"/>
    <property type="match status" value="1"/>
</dbReference>
<dbReference type="InterPro" id="IPR011042">
    <property type="entry name" value="6-blade_b-propeller_TolB-like"/>
</dbReference>
<evidence type="ECO:0000256" key="3">
    <source>
        <dbReference type="ARBA" id="ARBA00023157"/>
    </source>
</evidence>
<feature type="binding site" evidence="5">
    <location>
        <position position="132"/>
    </location>
    <ligand>
        <name>Ca(2+)</name>
        <dbReference type="ChEBI" id="CHEBI:29108"/>
        <label>1</label>
        <note>catalytic</note>
    </ligand>
</feature>
<dbReference type="Proteomes" id="UP000738325">
    <property type="component" value="Unassembled WGS sequence"/>
</dbReference>
<accession>A0A9P6RQY1</accession>
<dbReference type="GO" id="GO:0046872">
    <property type="term" value="F:metal ion binding"/>
    <property type="evidence" value="ECO:0007669"/>
    <property type="project" value="UniProtKB-KW"/>
</dbReference>
<feature type="compositionally biased region" description="Basic and acidic residues" evidence="6">
    <location>
        <begin position="49"/>
        <end position="58"/>
    </location>
</feature>
<dbReference type="GO" id="GO:0004064">
    <property type="term" value="F:arylesterase activity"/>
    <property type="evidence" value="ECO:0007669"/>
    <property type="project" value="InterPro"/>
</dbReference>
<keyword evidence="5" id="KW-0479">Metal-binding</keyword>
<dbReference type="InterPro" id="IPR051288">
    <property type="entry name" value="Serum_paraoxonase/arylesterase"/>
</dbReference>
<feature type="binding site" evidence="5">
    <location>
        <position position="361"/>
    </location>
    <ligand>
        <name>Ca(2+)</name>
        <dbReference type="ChEBI" id="CHEBI:29108"/>
        <label>1</label>
        <note>catalytic</note>
    </ligand>
</feature>
<evidence type="ECO:0000256" key="5">
    <source>
        <dbReference type="PIRSR" id="PIRSR602640-2"/>
    </source>
</evidence>
<name>A0A9P6RQY1_9FUNG</name>
<organism evidence="7 8">
    <name type="scientific">Dissophora globulifera</name>
    <dbReference type="NCBI Taxonomy" id="979702"/>
    <lineage>
        <taxon>Eukaryota</taxon>
        <taxon>Fungi</taxon>
        <taxon>Fungi incertae sedis</taxon>
        <taxon>Mucoromycota</taxon>
        <taxon>Mortierellomycotina</taxon>
        <taxon>Mortierellomycetes</taxon>
        <taxon>Mortierellales</taxon>
        <taxon>Mortierellaceae</taxon>
        <taxon>Dissophora</taxon>
    </lineage>
</organism>
<evidence type="ECO:0000313" key="7">
    <source>
        <dbReference type="EMBL" id="KAG0325962.1"/>
    </source>
</evidence>
<sequence>MALKDETPQAAALRNRKTTVEEVEDDSDVSPSATTTATSISSSSTAGKKGKETEDDKKKKAAIAARTLQQQQPKKSSQVKNLLLSLLIATLGMLIKSGYDKFLYPSRDITIEQTVGLQGNCYKTAYIPGPSDIEISGPDQVAFVSSDDRSWVKDSSFFHRPSKKTAENGGIYTLPLNQKNGSPKEVILNNFAGEDFHPAGMSIFRFQEPTTRAWVNRLFVINNSHKGDAVEVFDYSSKANTLTHVKTVNSDLFITPKDIAAVDKDRFYLTNYHAMSNKYGRVAEDVAGFMLGSVVYYNGKDTRKVLESMPNPYGIATSPDATQLYVSSFMEKIVQIYNLTEDVTQGELVHDVDIWVGNHVDTLSVDKHTGDIYVASHPSYSTYLRHKLGYQPQLPSHVVKIEKLSPENYIKQESTQPDLYFFPRPELPPLKWEVKDLFYSNGEDISASTVAAYWNNDLILGSSISHHLLRCTLRLEQ</sequence>
<evidence type="ECO:0000256" key="6">
    <source>
        <dbReference type="SAM" id="MobiDB-lite"/>
    </source>
</evidence>
<dbReference type="OrthoDB" id="5307922at2759"/>
<evidence type="ECO:0000256" key="4">
    <source>
        <dbReference type="ARBA" id="ARBA00023180"/>
    </source>
</evidence>
<dbReference type="AlphaFoldDB" id="A0A9P6RQY1"/>
<protein>
    <recommendedName>
        <fullName evidence="9">Calcium-dependent phosphotriesterase</fullName>
    </recommendedName>
</protein>
<comment type="caution">
    <text evidence="7">The sequence shown here is derived from an EMBL/GenBank/DDBJ whole genome shotgun (WGS) entry which is preliminary data.</text>
</comment>
<feature type="binding site" evidence="5">
    <location>
        <position position="258"/>
    </location>
    <ligand>
        <name>Ca(2+)</name>
        <dbReference type="ChEBI" id="CHEBI:29108"/>
        <label>1</label>
        <note>catalytic</note>
    </ligand>
</feature>
<keyword evidence="2" id="KW-0378">Hydrolase</keyword>
<dbReference type="PANTHER" id="PTHR11799:SF12">
    <property type="entry name" value="PARAOXONASE-RELATED"/>
    <property type="match status" value="1"/>
</dbReference>
<proteinExistence type="inferred from homology"/>